<name>A0A0F9M752_9ZZZZ</name>
<proteinExistence type="predicted"/>
<dbReference type="PANTHER" id="PTHR43415:SF3">
    <property type="entry name" value="GNAT-FAMILY ACETYLTRANSFERASE"/>
    <property type="match status" value="1"/>
</dbReference>
<reference evidence="2" key="1">
    <citation type="journal article" date="2015" name="Nature">
        <title>Complex archaea that bridge the gap between prokaryotes and eukaryotes.</title>
        <authorList>
            <person name="Spang A."/>
            <person name="Saw J.H."/>
            <person name="Jorgensen S.L."/>
            <person name="Zaremba-Niedzwiedzka K."/>
            <person name="Martijn J."/>
            <person name="Lind A.E."/>
            <person name="van Eijk R."/>
            <person name="Schleper C."/>
            <person name="Guy L."/>
            <person name="Ettema T.J."/>
        </authorList>
    </citation>
    <scope>NUCLEOTIDE SEQUENCE</scope>
</reference>
<dbReference type="SUPFAM" id="SSF55729">
    <property type="entry name" value="Acyl-CoA N-acyltransferases (Nat)"/>
    <property type="match status" value="1"/>
</dbReference>
<dbReference type="Gene3D" id="3.40.630.30">
    <property type="match status" value="1"/>
</dbReference>
<evidence type="ECO:0000259" key="1">
    <source>
        <dbReference type="PROSITE" id="PS51186"/>
    </source>
</evidence>
<sequence>MIEGEKVILEDIHPDNLEQMRLWRNDYKLRRYFREYRDISLDMQDAWYRRTGNNTNPNDVHFQVIINDKKKTLLGYSALIRIDWRTRISEFSIYLDHDKRRIGYGKEALELMLDYGFKELNLHRIWGEVYDNNASLQVYKKLGFKEEGVRKDAYFCEGKYGDCTMIAMLEDEWYKKYGDEPLWKIDKME</sequence>
<dbReference type="AlphaFoldDB" id="A0A0F9M752"/>
<dbReference type="EMBL" id="LAZR01010793">
    <property type="protein sequence ID" value="KKM65027.1"/>
    <property type="molecule type" value="Genomic_DNA"/>
</dbReference>
<dbReference type="PROSITE" id="PS51186">
    <property type="entry name" value="GNAT"/>
    <property type="match status" value="1"/>
</dbReference>
<feature type="domain" description="N-acetyltransferase" evidence="1">
    <location>
        <begin position="7"/>
        <end position="170"/>
    </location>
</feature>
<dbReference type="GO" id="GO:0016747">
    <property type="term" value="F:acyltransferase activity, transferring groups other than amino-acyl groups"/>
    <property type="evidence" value="ECO:0007669"/>
    <property type="project" value="InterPro"/>
</dbReference>
<organism evidence="2">
    <name type="scientific">marine sediment metagenome</name>
    <dbReference type="NCBI Taxonomy" id="412755"/>
    <lineage>
        <taxon>unclassified sequences</taxon>
        <taxon>metagenomes</taxon>
        <taxon>ecological metagenomes</taxon>
    </lineage>
</organism>
<protein>
    <recommendedName>
        <fullName evidence="1">N-acetyltransferase domain-containing protein</fullName>
    </recommendedName>
</protein>
<dbReference type="InterPro" id="IPR000182">
    <property type="entry name" value="GNAT_dom"/>
</dbReference>
<accession>A0A0F9M752</accession>
<dbReference type="PANTHER" id="PTHR43415">
    <property type="entry name" value="SPERMIDINE N(1)-ACETYLTRANSFERASE"/>
    <property type="match status" value="1"/>
</dbReference>
<gene>
    <name evidence="2" type="ORF">LCGC14_1495420</name>
</gene>
<dbReference type="Pfam" id="PF13302">
    <property type="entry name" value="Acetyltransf_3"/>
    <property type="match status" value="1"/>
</dbReference>
<evidence type="ECO:0000313" key="2">
    <source>
        <dbReference type="EMBL" id="KKM65027.1"/>
    </source>
</evidence>
<comment type="caution">
    <text evidence="2">The sequence shown here is derived from an EMBL/GenBank/DDBJ whole genome shotgun (WGS) entry which is preliminary data.</text>
</comment>
<dbReference type="InterPro" id="IPR016181">
    <property type="entry name" value="Acyl_CoA_acyltransferase"/>
</dbReference>